<gene>
    <name evidence="2" type="ORF">NGAL_HAMBI1189_49560</name>
</gene>
<evidence type="ECO:0000313" key="3">
    <source>
        <dbReference type="Proteomes" id="UP000039660"/>
    </source>
</evidence>
<dbReference type="GO" id="GO:0003677">
    <property type="term" value="F:DNA binding"/>
    <property type="evidence" value="ECO:0007669"/>
    <property type="project" value="InterPro"/>
</dbReference>
<accession>A0A0T7H1L9</accession>
<dbReference type="InterPro" id="IPR010985">
    <property type="entry name" value="Ribbon_hlx_hlx"/>
</dbReference>
<dbReference type="Gene3D" id="1.10.1220.10">
    <property type="entry name" value="Met repressor-like"/>
    <property type="match status" value="1"/>
</dbReference>
<dbReference type="Pfam" id="PF03869">
    <property type="entry name" value="Arc"/>
    <property type="match status" value="1"/>
</dbReference>
<dbReference type="InterPro" id="IPR013321">
    <property type="entry name" value="Arc_rbn_hlx_hlx"/>
</dbReference>
<name>A0A0T7H1L9_NEOGA</name>
<dbReference type="InterPro" id="IPR005569">
    <property type="entry name" value="Arc_DNA-bd_dom"/>
</dbReference>
<evidence type="ECO:0000259" key="1">
    <source>
        <dbReference type="Pfam" id="PF03869"/>
    </source>
</evidence>
<proteinExistence type="predicted"/>
<dbReference type="Proteomes" id="UP000039660">
    <property type="component" value="Unassembled WGS sequence"/>
</dbReference>
<protein>
    <recommendedName>
        <fullName evidence="1">Arc-like DNA binding domain-containing protein</fullName>
    </recommendedName>
</protein>
<feature type="domain" description="Arc-like DNA binding" evidence="1">
    <location>
        <begin position="9"/>
        <end position="50"/>
    </location>
</feature>
<dbReference type="AlphaFoldDB" id="A0A0T7H1L9"/>
<evidence type="ECO:0000313" key="2">
    <source>
        <dbReference type="EMBL" id="CDZ53363.1"/>
    </source>
</evidence>
<sequence length="91" mass="10294">MVVDTRKREGQQLLLRFPEGSDLRERLEECAKANSRSLTGEIIQRLEASMAWVPDNSAGNADDAPVPQKLFNRLAEKVSWLEARLSAVEKR</sequence>
<reference evidence="2 3" key="1">
    <citation type="submission" date="2014-08" db="EMBL/GenBank/DDBJ databases">
        <authorList>
            <person name="Chen Y.-H."/>
        </authorList>
    </citation>
    <scope>NUCLEOTIDE SEQUENCE [LARGE SCALE GENOMIC DNA]</scope>
</reference>
<dbReference type="RefSeq" id="WP_046637737.1">
    <property type="nucleotide sequence ID" value="NZ_CCRK01000015.1"/>
</dbReference>
<dbReference type="GO" id="GO:0006355">
    <property type="term" value="P:regulation of DNA-templated transcription"/>
    <property type="evidence" value="ECO:0007669"/>
    <property type="project" value="InterPro"/>
</dbReference>
<dbReference type="SUPFAM" id="SSF47598">
    <property type="entry name" value="Ribbon-helix-helix"/>
    <property type="match status" value="1"/>
</dbReference>
<dbReference type="EMBL" id="CCRK01000015">
    <property type="protein sequence ID" value="CDZ53363.1"/>
    <property type="molecule type" value="Genomic_DNA"/>
</dbReference>
<organism evidence="2 3">
    <name type="scientific">Neorhizobium galegae bv. officinalis</name>
    <dbReference type="NCBI Taxonomy" id="323656"/>
    <lineage>
        <taxon>Bacteria</taxon>
        <taxon>Pseudomonadati</taxon>
        <taxon>Pseudomonadota</taxon>
        <taxon>Alphaproteobacteria</taxon>
        <taxon>Hyphomicrobiales</taxon>
        <taxon>Rhizobiaceae</taxon>
        <taxon>Rhizobium/Agrobacterium group</taxon>
        <taxon>Neorhizobium</taxon>
    </lineage>
</organism>